<dbReference type="InterPro" id="IPR016162">
    <property type="entry name" value="Ald_DH_N"/>
</dbReference>
<keyword evidence="5 7" id="KW-0560">Oxidoreductase</keyword>
<keyword evidence="7" id="KW-0963">Cytoplasm</keyword>
<dbReference type="InterPro" id="IPR016163">
    <property type="entry name" value="Ald_DH_C"/>
</dbReference>
<evidence type="ECO:0000259" key="8">
    <source>
        <dbReference type="Pfam" id="PF00171"/>
    </source>
</evidence>
<evidence type="ECO:0000256" key="7">
    <source>
        <dbReference type="HAMAP-Rule" id="MF_00412"/>
    </source>
</evidence>
<dbReference type="InterPro" id="IPR012134">
    <property type="entry name" value="Glu-5-SA_DH"/>
</dbReference>
<dbReference type="InterPro" id="IPR015590">
    <property type="entry name" value="Aldehyde_DH_dom"/>
</dbReference>
<dbReference type="HAMAP" id="MF_00412">
    <property type="entry name" value="ProA"/>
    <property type="match status" value="1"/>
</dbReference>
<dbReference type="NCBIfam" id="TIGR00407">
    <property type="entry name" value="proA"/>
    <property type="match status" value="1"/>
</dbReference>
<dbReference type="PANTHER" id="PTHR11063:SF8">
    <property type="entry name" value="DELTA-1-PYRROLINE-5-CARBOXYLATE SYNTHASE"/>
    <property type="match status" value="1"/>
</dbReference>
<comment type="pathway">
    <text evidence="1 7">Amino-acid biosynthesis; L-proline biosynthesis; L-glutamate 5-semialdehyde from L-glutamate: step 2/2.</text>
</comment>
<keyword evidence="10" id="KW-1185">Reference proteome</keyword>
<evidence type="ECO:0000256" key="2">
    <source>
        <dbReference type="ARBA" id="ARBA00022605"/>
    </source>
</evidence>
<dbReference type="Gene3D" id="3.40.605.10">
    <property type="entry name" value="Aldehyde Dehydrogenase, Chain A, domain 1"/>
    <property type="match status" value="1"/>
</dbReference>
<dbReference type="GO" id="GO:0050661">
    <property type="term" value="F:NADP binding"/>
    <property type="evidence" value="ECO:0007669"/>
    <property type="project" value="InterPro"/>
</dbReference>
<reference evidence="10" key="2">
    <citation type="submission" date="2011-03" db="EMBL/GenBank/DDBJ databases">
        <title>The complete genome of Desulfobacca acetoxidans DSM 11109.</title>
        <authorList>
            <consortium name="US DOE Joint Genome Institute (JGI-PGF)"/>
            <person name="Lucas S."/>
            <person name="Copeland A."/>
            <person name="Lapidus A."/>
            <person name="Bruce D."/>
            <person name="Goodwin L."/>
            <person name="Pitluck S."/>
            <person name="Peters L."/>
            <person name="Kyrpides N."/>
            <person name="Mavromatis K."/>
            <person name="Ivanova N."/>
            <person name="Ovchinnikova G."/>
            <person name="Teshima H."/>
            <person name="Detter J.C."/>
            <person name="Han C."/>
            <person name="Land M."/>
            <person name="Hauser L."/>
            <person name="Markowitz V."/>
            <person name="Cheng J.-F."/>
            <person name="Hugenholtz P."/>
            <person name="Woyke T."/>
            <person name="Wu D."/>
            <person name="Spring S."/>
            <person name="Schueler E."/>
            <person name="Brambilla E."/>
            <person name="Klenk H.-P."/>
            <person name="Eisen J.A."/>
        </authorList>
    </citation>
    <scope>NUCLEOTIDE SEQUENCE [LARGE SCALE GENOMIC DNA]</scope>
    <source>
        <strain evidence="10">ATCC 700848 / DSM 11109 / ASRB2</strain>
    </source>
</reference>
<dbReference type="RefSeq" id="WP_013706340.1">
    <property type="nucleotide sequence ID" value="NC_015388.1"/>
</dbReference>
<dbReference type="HOGENOM" id="CLU_030231_0_0_7"/>
<dbReference type="NCBIfam" id="NF001221">
    <property type="entry name" value="PRK00197.1"/>
    <property type="match status" value="1"/>
</dbReference>
<dbReference type="InterPro" id="IPR016161">
    <property type="entry name" value="Ald_DH/histidinol_DH"/>
</dbReference>
<comment type="similarity">
    <text evidence="7">Belongs to the gamma-glutamyl phosphate reductase family.</text>
</comment>
<dbReference type="SUPFAM" id="SSF53720">
    <property type="entry name" value="ALDH-like"/>
    <property type="match status" value="1"/>
</dbReference>
<dbReference type="CDD" id="cd07079">
    <property type="entry name" value="ALDH_F18-19_ProA-GPR"/>
    <property type="match status" value="1"/>
</dbReference>
<evidence type="ECO:0000256" key="5">
    <source>
        <dbReference type="ARBA" id="ARBA00023002"/>
    </source>
</evidence>
<reference evidence="9 10" key="1">
    <citation type="journal article" date="2011" name="Stand. Genomic Sci.">
        <title>Complete genome sequence of the acetate-degrading sulfate reducer Desulfobacca acetoxidans type strain (ASRB2).</title>
        <authorList>
            <person name="Goker M."/>
            <person name="Teshima H."/>
            <person name="Lapidus A."/>
            <person name="Nolan M."/>
            <person name="Lucas S."/>
            <person name="Hammon N."/>
            <person name="Deshpande S."/>
            <person name="Cheng J.F."/>
            <person name="Tapia R."/>
            <person name="Han C."/>
            <person name="Goodwin L."/>
            <person name="Pitluck S."/>
            <person name="Huntemann M."/>
            <person name="Liolios K."/>
            <person name="Ivanova N."/>
            <person name="Pagani I."/>
            <person name="Mavromatis K."/>
            <person name="Ovchinikova G."/>
            <person name="Pati A."/>
            <person name="Chen A."/>
            <person name="Palaniappan K."/>
            <person name="Land M."/>
            <person name="Hauser L."/>
            <person name="Brambilla E.M."/>
            <person name="Rohde M."/>
            <person name="Spring S."/>
            <person name="Detter J.C."/>
            <person name="Woyke T."/>
            <person name="Bristow J."/>
            <person name="Eisen J.A."/>
            <person name="Markowitz V."/>
            <person name="Hugenholtz P."/>
            <person name="Kyrpides N.C."/>
            <person name="Klenk H.P."/>
        </authorList>
    </citation>
    <scope>NUCLEOTIDE SEQUENCE [LARGE SCALE GENOMIC DNA]</scope>
    <source>
        <strain evidence="10">ATCC 700848 / DSM 11109 / ASRB2</strain>
    </source>
</reference>
<dbReference type="FunFam" id="3.40.309.10:FF:000006">
    <property type="entry name" value="Gamma-glutamyl phosphate reductase"/>
    <property type="match status" value="1"/>
</dbReference>
<accession>F2NHP1</accession>
<organism evidence="9 10">
    <name type="scientific">Desulfobacca acetoxidans (strain ATCC 700848 / DSM 11109 / ASRB2)</name>
    <dbReference type="NCBI Taxonomy" id="880072"/>
    <lineage>
        <taxon>Bacteria</taxon>
        <taxon>Pseudomonadati</taxon>
        <taxon>Thermodesulfobacteriota</taxon>
        <taxon>Desulfobaccia</taxon>
        <taxon>Desulfobaccales</taxon>
        <taxon>Desulfobaccaceae</taxon>
        <taxon>Desulfobacca</taxon>
    </lineage>
</organism>
<dbReference type="OrthoDB" id="9809970at2"/>
<dbReference type="Proteomes" id="UP000000483">
    <property type="component" value="Chromosome"/>
</dbReference>
<dbReference type="Gene3D" id="3.40.309.10">
    <property type="entry name" value="Aldehyde Dehydrogenase, Chain A, domain 2"/>
    <property type="match status" value="1"/>
</dbReference>
<feature type="domain" description="Aldehyde dehydrogenase" evidence="8">
    <location>
        <begin position="6"/>
        <end position="287"/>
    </location>
</feature>
<evidence type="ECO:0000256" key="3">
    <source>
        <dbReference type="ARBA" id="ARBA00022650"/>
    </source>
</evidence>
<dbReference type="InterPro" id="IPR000965">
    <property type="entry name" value="GPR_dom"/>
</dbReference>
<dbReference type="PANTHER" id="PTHR11063">
    <property type="entry name" value="GLUTAMATE SEMIALDEHYDE DEHYDROGENASE"/>
    <property type="match status" value="1"/>
</dbReference>
<dbReference type="eggNOG" id="COG0014">
    <property type="taxonomic scope" value="Bacteria"/>
</dbReference>
<evidence type="ECO:0000256" key="4">
    <source>
        <dbReference type="ARBA" id="ARBA00022857"/>
    </source>
</evidence>
<dbReference type="UniPathway" id="UPA00098">
    <property type="reaction ID" value="UER00360"/>
</dbReference>
<dbReference type="PIRSF" id="PIRSF000151">
    <property type="entry name" value="GPR"/>
    <property type="match status" value="1"/>
</dbReference>
<comment type="function">
    <text evidence="7">Catalyzes the NADPH-dependent reduction of L-glutamate 5-phosphate into L-glutamate 5-semialdehyde and phosphate. The product spontaneously undergoes cyclization to form 1-pyrroline-5-carboxylate.</text>
</comment>
<dbReference type="KEGG" id="dao:Desac_1371"/>
<dbReference type="AlphaFoldDB" id="F2NHP1"/>
<evidence type="ECO:0000313" key="10">
    <source>
        <dbReference type="Proteomes" id="UP000000483"/>
    </source>
</evidence>
<keyword evidence="3 7" id="KW-0641">Proline biosynthesis</keyword>
<evidence type="ECO:0000313" key="9">
    <source>
        <dbReference type="EMBL" id="AEB09228.1"/>
    </source>
</evidence>
<comment type="catalytic activity">
    <reaction evidence="6 7">
        <text>L-glutamate 5-semialdehyde + phosphate + NADP(+) = L-glutamyl 5-phosphate + NADPH + H(+)</text>
        <dbReference type="Rhea" id="RHEA:19541"/>
        <dbReference type="ChEBI" id="CHEBI:15378"/>
        <dbReference type="ChEBI" id="CHEBI:43474"/>
        <dbReference type="ChEBI" id="CHEBI:57783"/>
        <dbReference type="ChEBI" id="CHEBI:58066"/>
        <dbReference type="ChEBI" id="CHEBI:58274"/>
        <dbReference type="ChEBI" id="CHEBI:58349"/>
        <dbReference type="EC" id="1.2.1.41"/>
    </reaction>
</comment>
<dbReference type="InterPro" id="IPR020593">
    <property type="entry name" value="G-glutamylP_reductase_CS"/>
</dbReference>
<gene>
    <name evidence="7" type="primary">proA</name>
    <name evidence="9" type="ordered locus">Desac_1371</name>
</gene>
<dbReference type="STRING" id="880072.Desac_1371"/>
<dbReference type="GO" id="GO:0055129">
    <property type="term" value="P:L-proline biosynthetic process"/>
    <property type="evidence" value="ECO:0007669"/>
    <property type="project" value="UniProtKB-UniRule"/>
</dbReference>
<dbReference type="Pfam" id="PF00171">
    <property type="entry name" value="Aldedh"/>
    <property type="match status" value="1"/>
</dbReference>
<comment type="subcellular location">
    <subcellularLocation>
        <location evidence="7">Cytoplasm</location>
    </subcellularLocation>
</comment>
<dbReference type="GO" id="GO:0004350">
    <property type="term" value="F:glutamate-5-semialdehyde dehydrogenase activity"/>
    <property type="evidence" value="ECO:0007669"/>
    <property type="project" value="UniProtKB-UniRule"/>
</dbReference>
<dbReference type="EMBL" id="CP002629">
    <property type="protein sequence ID" value="AEB09228.1"/>
    <property type="molecule type" value="Genomic_DNA"/>
</dbReference>
<name>F2NHP1_DESAR</name>
<proteinExistence type="inferred from homology"/>
<dbReference type="PROSITE" id="PS01223">
    <property type="entry name" value="PROA"/>
    <property type="match status" value="1"/>
</dbReference>
<dbReference type="EC" id="1.2.1.41" evidence="7"/>
<sequence length="418" mass="45538">MDMATVVKHMAQEAKAAARSLAVLPTAVKNQALAGLAQSLEQHRELIQEENQKDIVEAKKQNYPAAFIDRLTLSDKVLKSMVQGLHDVIHLPDPVGAVTSMWRRPNGLLVGRQRIPLGVIGFIYESRPNVTVDAGALCLKSGNAVILKGGKEAIRSNLALSRLMAQALSEVGAPAAAVQVIPTTEREAVVELLKLDELIDIVIPRGGEGLIRFVAENSRIPVLKHYKGVCHILVDADADLEMAETICFNAKVQRPGVCNAMETLLIHQDVARRFIPRMFARFREAGVELRGCPETCALDPQVKPAVATDWGYEFSDLILAVKVVPDLEAALDHIARYGSYHTEAIVTQNYGHAQRFLNEVDSSVVLVNASTRFNDGGELGLGAEIGINTSKLHAFGPMSLEELTTTKFIVYGSGQIRQ</sequence>
<evidence type="ECO:0000256" key="6">
    <source>
        <dbReference type="ARBA" id="ARBA00049024"/>
    </source>
</evidence>
<keyword evidence="4 7" id="KW-0521">NADP</keyword>
<protein>
    <recommendedName>
        <fullName evidence="7">Gamma-glutamyl phosphate reductase</fullName>
        <shortName evidence="7">GPR</shortName>
        <ecNumber evidence="7">1.2.1.41</ecNumber>
    </recommendedName>
    <alternativeName>
        <fullName evidence="7">Glutamate-5-semialdehyde dehydrogenase</fullName>
    </alternativeName>
    <alternativeName>
        <fullName evidence="7">Glutamyl-gamma-semialdehyde dehydrogenase</fullName>
        <shortName evidence="7">GSA dehydrogenase</shortName>
    </alternativeName>
</protein>
<keyword evidence="2 7" id="KW-0028">Amino-acid biosynthesis</keyword>
<evidence type="ECO:0000256" key="1">
    <source>
        <dbReference type="ARBA" id="ARBA00004985"/>
    </source>
</evidence>
<dbReference type="GO" id="GO:0005737">
    <property type="term" value="C:cytoplasm"/>
    <property type="evidence" value="ECO:0007669"/>
    <property type="project" value="UniProtKB-SubCell"/>
</dbReference>